<dbReference type="Gene3D" id="6.10.340.10">
    <property type="match status" value="1"/>
</dbReference>
<evidence type="ECO:0000256" key="4">
    <source>
        <dbReference type="ARBA" id="ARBA00023224"/>
    </source>
</evidence>
<evidence type="ECO:0000256" key="6">
    <source>
        <dbReference type="PROSITE-ProRule" id="PRU00284"/>
    </source>
</evidence>
<dbReference type="PANTHER" id="PTHR32089:SF112">
    <property type="entry name" value="LYSOZYME-LIKE PROTEIN-RELATED"/>
    <property type="match status" value="1"/>
</dbReference>
<dbReference type="GO" id="GO:0007165">
    <property type="term" value="P:signal transduction"/>
    <property type="evidence" value="ECO:0007669"/>
    <property type="project" value="UniProtKB-KW"/>
</dbReference>
<feature type="transmembrane region" description="Helical" evidence="7">
    <location>
        <begin position="12"/>
        <end position="29"/>
    </location>
</feature>
<dbReference type="PROSITE" id="PS50111">
    <property type="entry name" value="CHEMOTAXIS_TRANSDUC_2"/>
    <property type="match status" value="1"/>
</dbReference>
<feature type="transmembrane region" description="Helical" evidence="7">
    <location>
        <begin position="199"/>
        <end position="222"/>
    </location>
</feature>
<evidence type="ECO:0000313" key="11">
    <source>
        <dbReference type="Proteomes" id="UP001344888"/>
    </source>
</evidence>
<keyword evidence="2" id="KW-1003">Cell membrane</keyword>
<dbReference type="EMBL" id="JARSFG010000007">
    <property type="protein sequence ID" value="MEC1177826.1"/>
    <property type="molecule type" value="Genomic_DNA"/>
</dbReference>
<gene>
    <name evidence="10" type="ORF">P9B03_04965</name>
</gene>
<evidence type="ECO:0000256" key="2">
    <source>
        <dbReference type="ARBA" id="ARBA00022475"/>
    </source>
</evidence>
<comment type="subcellular location">
    <subcellularLocation>
        <location evidence="1">Cell membrane</location>
    </subcellularLocation>
</comment>
<comment type="caution">
    <text evidence="10">The sequence shown here is derived from an EMBL/GenBank/DDBJ whole genome shotgun (WGS) entry which is preliminary data.</text>
</comment>
<proteinExistence type="inferred from homology"/>
<dbReference type="RefSeq" id="WP_326122305.1">
    <property type="nucleotide sequence ID" value="NZ_JARSFG010000007.1"/>
</dbReference>
<comment type="similarity">
    <text evidence="5">Belongs to the methyl-accepting chemotaxis (MCP) protein family.</text>
</comment>
<keyword evidence="3 7" id="KW-0472">Membrane</keyword>
<dbReference type="GO" id="GO:0005886">
    <property type="term" value="C:plasma membrane"/>
    <property type="evidence" value="ECO:0007669"/>
    <property type="project" value="UniProtKB-SubCell"/>
</dbReference>
<evidence type="ECO:0000259" key="8">
    <source>
        <dbReference type="PROSITE" id="PS50111"/>
    </source>
</evidence>
<dbReference type="SMART" id="SM00304">
    <property type="entry name" value="HAMP"/>
    <property type="match status" value="1"/>
</dbReference>
<feature type="domain" description="HAMP" evidence="9">
    <location>
        <begin position="219"/>
        <end position="271"/>
    </location>
</feature>
<evidence type="ECO:0000256" key="3">
    <source>
        <dbReference type="ARBA" id="ARBA00023136"/>
    </source>
</evidence>
<reference evidence="10 11" key="1">
    <citation type="submission" date="2023-03" db="EMBL/GenBank/DDBJ databases">
        <title>Bacillus Genome Sequencing.</title>
        <authorList>
            <person name="Dunlap C."/>
        </authorList>
    </citation>
    <scope>NUCLEOTIDE SEQUENCE [LARGE SCALE GENOMIC DNA]</scope>
    <source>
        <strain evidence="10 11">B-59205</strain>
    </source>
</reference>
<dbReference type="AlphaFoldDB" id="A0AAW9NSL2"/>
<dbReference type="PROSITE" id="PS50885">
    <property type="entry name" value="HAMP"/>
    <property type="match status" value="1"/>
</dbReference>
<dbReference type="InterPro" id="IPR004089">
    <property type="entry name" value="MCPsignal_dom"/>
</dbReference>
<dbReference type="Proteomes" id="UP001344888">
    <property type="component" value="Unassembled WGS sequence"/>
</dbReference>
<keyword evidence="7" id="KW-1133">Transmembrane helix</keyword>
<evidence type="ECO:0000259" key="9">
    <source>
        <dbReference type="PROSITE" id="PS50885"/>
    </source>
</evidence>
<keyword evidence="4 6" id="KW-0807">Transducer</keyword>
<dbReference type="CDD" id="cd06225">
    <property type="entry name" value="HAMP"/>
    <property type="match status" value="1"/>
</dbReference>
<dbReference type="Pfam" id="PF00015">
    <property type="entry name" value="MCPsignal"/>
    <property type="match status" value="1"/>
</dbReference>
<evidence type="ECO:0000313" key="10">
    <source>
        <dbReference type="EMBL" id="MEC1177826.1"/>
    </source>
</evidence>
<sequence length="578" mass="63413">MRGSIQKKMTLYFSTIVLVLAVVIAWTTYRSSIQLIEQSLNEVARTIAEQSVMQIDIEKYEEEIQLGVTEPASTYYNVLREQLNAHRQSTGLLYLYTMERKQTENGYDYFYMVDGLPIGDENESLLGEMEDNGDVLMGIEKAFTTGEIQIEMTNEGKYGSILTSYVPMISKSGEVIGVMGADLDATAIYVKMAQQKRNLILLIVGALLISVVAVYILSRYFISPLQGLANQVHKVGEGDLSTNFSTNRSDEIGKVTVAFQKMTDNLKQVIQGISQHSSTLVRMSNEQLSSTEEIKQSNEIVEKTMGELASGAEEQAVATVKIVETMEDFAKQIEQTNDKGNALSTESASVLLLTNEGFKQITETEQYISTLYQGMQESVEQVQTLDHHTKDISSLVHVIEGIAEQTNLLALNAAIEAARAGEHGKGFAIVADEVRKLAEEVKKSVGSIVGIVDGIQAQSSEVVKVLELGYEQASKGTVILKETGTTFTNIHSAVEQMQQHIQGIATDLQSISKQSSSVHNAIGNVAAVTEEAQAGIEDTSHLVQKSTTSMADIVYNSEDLAKIATELNQLIERFKVES</sequence>
<dbReference type="SUPFAM" id="SSF58104">
    <property type="entry name" value="Methyl-accepting chemotaxis protein (MCP) signaling domain"/>
    <property type="match status" value="1"/>
</dbReference>
<evidence type="ECO:0000256" key="5">
    <source>
        <dbReference type="ARBA" id="ARBA00029447"/>
    </source>
</evidence>
<protein>
    <submittedName>
        <fullName evidence="10">Methyl-accepting chemotaxis protein</fullName>
    </submittedName>
</protein>
<organism evidence="10 11">
    <name type="scientific">Metasolibacillus meyeri</name>
    <dbReference type="NCBI Taxonomy" id="1071052"/>
    <lineage>
        <taxon>Bacteria</taxon>
        <taxon>Bacillati</taxon>
        <taxon>Bacillota</taxon>
        <taxon>Bacilli</taxon>
        <taxon>Bacillales</taxon>
        <taxon>Caryophanaceae</taxon>
        <taxon>Metasolibacillus</taxon>
    </lineage>
</organism>
<keyword evidence="7" id="KW-0812">Transmembrane</keyword>
<dbReference type="PANTHER" id="PTHR32089">
    <property type="entry name" value="METHYL-ACCEPTING CHEMOTAXIS PROTEIN MCPB"/>
    <property type="match status" value="1"/>
</dbReference>
<dbReference type="InterPro" id="IPR003660">
    <property type="entry name" value="HAMP_dom"/>
</dbReference>
<evidence type="ECO:0000256" key="7">
    <source>
        <dbReference type="SAM" id="Phobius"/>
    </source>
</evidence>
<feature type="domain" description="Methyl-accepting transducer" evidence="8">
    <location>
        <begin position="290"/>
        <end position="540"/>
    </location>
</feature>
<keyword evidence="11" id="KW-1185">Reference proteome</keyword>
<evidence type="ECO:0000256" key="1">
    <source>
        <dbReference type="ARBA" id="ARBA00004236"/>
    </source>
</evidence>
<dbReference type="SMART" id="SM00283">
    <property type="entry name" value="MA"/>
    <property type="match status" value="1"/>
</dbReference>
<dbReference type="Pfam" id="PF00672">
    <property type="entry name" value="HAMP"/>
    <property type="match status" value="1"/>
</dbReference>
<dbReference type="CDD" id="cd11386">
    <property type="entry name" value="MCP_signal"/>
    <property type="match status" value="1"/>
</dbReference>
<name>A0AAW9NSL2_9BACL</name>
<dbReference type="Gene3D" id="1.10.287.950">
    <property type="entry name" value="Methyl-accepting chemotaxis protein"/>
    <property type="match status" value="1"/>
</dbReference>
<accession>A0AAW9NSL2</accession>